<evidence type="ECO:0000256" key="1">
    <source>
        <dbReference type="SAM" id="MobiDB-lite"/>
    </source>
</evidence>
<evidence type="ECO:0000313" key="4">
    <source>
        <dbReference type="EMBL" id="CBX28368.1"/>
    </source>
</evidence>
<evidence type="ECO:0000313" key="3">
    <source>
        <dbReference type="EMBL" id="CBX27642.1"/>
    </source>
</evidence>
<dbReference type="InterPro" id="IPR047951">
    <property type="entry name" value="Transpos_ISL3"/>
</dbReference>
<dbReference type="AlphaFoldDB" id="E1YAP8"/>
<dbReference type="PANTHER" id="PTHR33498">
    <property type="entry name" value="TRANSPOSASE FOR INSERTION SEQUENCE ELEMENT IS1557"/>
    <property type="match status" value="1"/>
</dbReference>
<feature type="region of interest" description="Disordered" evidence="1">
    <location>
        <begin position="1"/>
        <end position="24"/>
    </location>
</feature>
<dbReference type="EMBL" id="FR695866">
    <property type="protein sequence ID" value="CBX27642.1"/>
    <property type="molecule type" value="Genomic_DNA"/>
</dbReference>
<feature type="domain" description="Transposase IS204/IS1001/IS1096/IS1165 DDE" evidence="2">
    <location>
        <begin position="15"/>
        <end position="139"/>
    </location>
</feature>
<accession>E1YAP8</accession>
<dbReference type="EMBL" id="FR695868">
    <property type="protein sequence ID" value="CBX28368.1"/>
    <property type="molecule type" value="Genomic_DNA"/>
</dbReference>
<proteinExistence type="predicted"/>
<name>E1YAP8_9BACT</name>
<feature type="compositionally biased region" description="Basic and acidic residues" evidence="1">
    <location>
        <begin position="8"/>
        <end position="24"/>
    </location>
</feature>
<protein>
    <recommendedName>
        <fullName evidence="2">Transposase IS204/IS1001/IS1096/IS1165 DDE domain-containing protein</fullName>
    </recommendedName>
</protein>
<dbReference type="PANTHER" id="PTHR33498:SF1">
    <property type="entry name" value="TRANSPOSASE FOR INSERTION SEQUENCE ELEMENT IS1557"/>
    <property type="match status" value="1"/>
</dbReference>
<dbReference type="Pfam" id="PF01610">
    <property type="entry name" value="DDE_Tnp_ISL3"/>
    <property type="match status" value="1"/>
</dbReference>
<gene>
    <name evidence="4" type="ORF">N47_G36920</name>
    <name evidence="3" type="ORF">N47_H24640</name>
</gene>
<sequence length="152" mass="17611">MSGAAESSRVEKNPLHLAKENPKNLKENQAATLETLQVKKLNLKTAGAYHIRLNFQEFWNQPLHEAETFLNKWYFWATHSRLESIKKAAYTMKRHWNGILRWFTSRINNGILEGINSLIQAAKAKARGYRTIKNLITMIYLIGGKLEFRLPT</sequence>
<reference evidence="3" key="1">
    <citation type="journal article" date="2011" name="Environ. Microbiol.">
        <title>Genomic insights into the metabolic potential of the polycyclic aromatic hydrocarbon degrading sulfate-reducing Deltaproteobacterium N47.</title>
        <authorList>
            <person name="Bergmann F."/>
            <person name="Selesi D."/>
            <person name="Weinmaier T."/>
            <person name="Tischler P."/>
            <person name="Rattei T."/>
            <person name="Meckenstock R.U."/>
        </authorList>
    </citation>
    <scope>NUCLEOTIDE SEQUENCE</scope>
</reference>
<organism evidence="3">
    <name type="scientific">uncultured Desulfobacterium sp</name>
    <dbReference type="NCBI Taxonomy" id="201089"/>
    <lineage>
        <taxon>Bacteria</taxon>
        <taxon>Pseudomonadati</taxon>
        <taxon>Thermodesulfobacteriota</taxon>
        <taxon>Desulfobacteria</taxon>
        <taxon>Desulfobacterales</taxon>
        <taxon>Desulfobacteriaceae</taxon>
        <taxon>Desulfobacterium</taxon>
        <taxon>environmental samples</taxon>
    </lineage>
</organism>
<dbReference type="InterPro" id="IPR002560">
    <property type="entry name" value="Transposase_DDE"/>
</dbReference>
<evidence type="ECO:0000259" key="2">
    <source>
        <dbReference type="Pfam" id="PF01610"/>
    </source>
</evidence>